<organism evidence="1 2">
    <name type="scientific">Populus tomentosa</name>
    <name type="common">Chinese white poplar</name>
    <dbReference type="NCBI Taxonomy" id="118781"/>
    <lineage>
        <taxon>Eukaryota</taxon>
        <taxon>Viridiplantae</taxon>
        <taxon>Streptophyta</taxon>
        <taxon>Embryophyta</taxon>
        <taxon>Tracheophyta</taxon>
        <taxon>Spermatophyta</taxon>
        <taxon>Magnoliopsida</taxon>
        <taxon>eudicotyledons</taxon>
        <taxon>Gunneridae</taxon>
        <taxon>Pentapetalae</taxon>
        <taxon>rosids</taxon>
        <taxon>fabids</taxon>
        <taxon>Malpighiales</taxon>
        <taxon>Salicaceae</taxon>
        <taxon>Saliceae</taxon>
        <taxon>Populus</taxon>
    </lineage>
</organism>
<sequence length="254" mass="28151">MKVHPLPKKRNITIQFYPLTSSAGGSQNKKLRRLPHIFSRILELPFRSDADVSVEENPDCFRFVAETDDNIGDMRAHTVEIHPGVIKIVIRPDGYLELSSLDDLELDMWRFRLPETTRPELASAVLADGELIVTVPKGEGEGNGNNDNGEFRGVKTFVERLIFEHRRLSFLFCASISSVAVENKRSRTACDMFSVGFCYDMGAMGANCSSGCLASRATIGTSDTPWCTLFENSAGCLTMFVSVDAYASFAQPIH</sequence>
<dbReference type="PANTHER" id="PTHR33879">
    <property type="entry name" value="17.6 KDA CLASS II HEAT SHOCK PROTEIN-RELATED"/>
    <property type="match status" value="1"/>
</dbReference>
<dbReference type="Proteomes" id="UP000886885">
    <property type="component" value="Chromosome 8D"/>
</dbReference>
<accession>A0A8X7Z8B0</accession>
<keyword evidence="2" id="KW-1185">Reference proteome</keyword>
<name>A0A8X7Z8B0_POPTO</name>
<protein>
    <submittedName>
        <fullName evidence="1">Uncharacterized protein</fullName>
    </submittedName>
</protein>
<comment type="caution">
    <text evidence="1">The sequence shown here is derived from an EMBL/GenBank/DDBJ whole genome shotgun (WGS) entry which is preliminary data.</text>
</comment>
<proteinExistence type="predicted"/>
<dbReference type="OrthoDB" id="1922291at2759"/>
<dbReference type="CDD" id="cd00298">
    <property type="entry name" value="ACD_sHsps_p23-like"/>
    <property type="match status" value="1"/>
</dbReference>
<reference evidence="1" key="1">
    <citation type="journal article" date="2020" name="bioRxiv">
        <title>Hybrid origin of Populus tomentosa Carr. identified through genome sequencing and phylogenomic analysis.</title>
        <authorList>
            <person name="An X."/>
            <person name="Gao K."/>
            <person name="Chen Z."/>
            <person name="Li J."/>
            <person name="Yang X."/>
            <person name="Yang X."/>
            <person name="Zhou J."/>
            <person name="Guo T."/>
            <person name="Zhao T."/>
            <person name="Huang S."/>
            <person name="Miao D."/>
            <person name="Khan W.U."/>
            <person name="Rao P."/>
            <person name="Ye M."/>
            <person name="Lei B."/>
            <person name="Liao W."/>
            <person name="Wang J."/>
            <person name="Ji L."/>
            <person name="Li Y."/>
            <person name="Guo B."/>
            <person name="Mustafa N.S."/>
            <person name="Li S."/>
            <person name="Yun Q."/>
            <person name="Keller S.R."/>
            <person name="Mao J."/>
            <person name="Zhang R."/>
            <person name="Strauss S.H."/>
        </authorList>
    </citation>
    <scope>NUCLEOTIDE SEQUENCE</scope>
    <source>
        <strain evidence="1">GM15</strain>
        <tissue evidence="1">Leaf</tissue>
    </source>
</reference>
<dbReference type="AlphaFoldDB" id="A0A8X7Z8B0"/>
<dbReference type="PANTHER" id="PTHR33879:SF3">
    <property type="entry name" value="17.6 KDA CLASS II HEAT SHOCK PROTEIN-RELATED"/>
    <property type="match status" value="1"/>
</dbReference>
<gene>
    <name evidence="1" type="ORF">POTOM_031940</name>
</gene>
<evidence type="ECO:0000313" key="2">
    <source>
        <dbReference type="Proteomes" id="UP000886885"/>
    </source>
</evidence>
<evidence type="ECO:0000313" key="1">
    <source>
        <dbReference type="EMBL" id="KAG6764471.1"/>
    </source>
</evidence>
<dbReference type="EMBL" id="JAAWWB010000016">
    <property type="protein sequence ID" value="KAG6764471.1"/>
    <property type="molecule type" value="Genomic_DNA"/>
</dbReference>